<dbReference type="AlphaFoldDB" id="A0A6M3M4U7"/>
<proteinExistence type="predicted"/>
<evidence type="ECO:0000313" key="2">
    <source>
        <dbReference type="EMBL" id="QJB03970.1"/>
    </source>
</evidence>
<reference evidence="1" key="1">
    <citation type="submission" date="2020-03" db="EMBL/GenBank/DDBJ databases">
        <title>The deep terrestrial virosphere.</title>
        <authorList>
            <person name="Holmfeldt K."/>
            <person name="Nilsson E."/>
            <person name="Simone D."/>
            <person name="Lopez-Fernandez M."/>
            <person name="Wu X."/>
            <person name="de Brujin I."/>
            <person name="Lundin D."/>
            <person name="Andersson A."/>
            <person name="Bertilsson S."/>
            <person name="Dopson M."/>
        </authorList>
    </citation>
    <scope>NUCLEOTIDE SEQUENCE</scope>
    <source>
        <strain evidence="1">MM171A00712</strain>
        <strain evidence="2">MM171B00512</strain>
    </source>
</reference>
<accession>A0A6M3M4U7</accession>
<dbReference type="EMBL" id="MT143678">
    <property type="protein sequence ID" value="QJB00022.1"/>
    <property type="molecule type" value="Genomic_DNA"/>
</dbReference>
<protein>
    <submittedName>
        <fullName evidence="1">Uncharacterized protein</fullName>
    </submittedName>
</protein>
<gene>
    <name evidence="1" type="ORF">MM171A00712_0017</name>
    <name evidence="2" type="ORF">MM171B00512_0013</name>
</gene>
<name>A0A6M3M4U7_9ZZZZ</name>
<dbReference type="EMBL" id="MT143867">
    <property type="protein sequence ID" value="QJB03970.1"/>
    <property type="molecule type" value="Genomic_DNA"/>
</dbReference>
<evidence type="ECO:0000313" key="1">
    <source>
        <dbReference type="EMBL" id="QJB00022.1"/>
    </source>
</evidence>
<organism evidence="1">
    <name type="scientific">viral metagenome</name>
    <dbReference type="NCBI Taxonomy" id="1070528"/>
    <lineage>
        <taxon>unclassified sequences</taxon>
        <taxon>metagenomes</taxon>
        <taxon>organismal metagenomes</taxon>
    </lineage>
</organism>
<sequence length="59" mass="7016">METVIRLQPGVRYEWVNLSPEDLHHLVDEALGEFGDEHIRERIGNKDIVKFVTTWLERQ</sequence>